<comment type="caution">
    <text evidence="8">The sequence shown here is derived from an EMBL/GenBank/DDBJ whole genome shotgun (WGS) entry which is preliminary data.</text>
</comment>
<name>A0A6B0Z1E1_9CHLR</name>
<dbReference type="Gene3D" id="1.10.760.10">
    <property type="entry name" value="Cytochrome c-like domain"/>
    <property type="match status" value="2"/>
</dbReference>
<evidence type="ECO:0000256" key="5">
    <source>
        <dbReference type="SAM" id="Phobius"/>
    </source>
</evidence>
<proteinExistence type="predicted"/>
<keyword evidence="5" id="KW-0472">Membrane</keyword>
<organism evidence="8">
    <name type="scientific">Caldilineaceae bacterium SB0664_bin_27</name>
    <dbReference type="NCBI Taxonomy" id="2605260"/>
    <lineage>
        <taxon>Bacteria</taxon>
        <taxon>Bacillati</taxon>
        <taxon>Chloroflexota</taxon>
        <taxon>Caldilineae</taxon>
        <taxon>Caldilineales</taxon>
        <taxon>Caldilineaceae</taxon>
    </lineage>
</organism>
<evidence type="ECO:0000256" key="1">
    <source>
        <dbReference type="ARBA" id="ARBA00022617"/>
    </source>
</evidence>
<dbReference type="AlphaFoldDB" id="A0A6B0Z1E1"/>
<evidence type="ECO:0000313" key="8">
    <source>
        <dbReference type="EMBL" id="MXY96079.1"/>
    </source>
</evidence>
<dbReference type="Pfam" id="PF13442">
    <property type="entry name" value="Cytochrome_CBB3"/>
    <property type="match status" value="2"/>
</dbReference>
<keyword evidence="5" id="KW-1133">Transmembrane helix</keyword>
<dbReference type="InterPro" id="IPR036909">
    <property type="entry name" value="Cyt_c-like_dom_sf"/>
</dbReference>
<dbReference type="GO" id="GO:0020037">
    <property type="term" value="F:heme binding"/>
    <property type="evidence" value="ECO:0007669"/>
    <property type="project" value="InterPro"/>
</dbReference>
<sequence>MHFKWSTSAVLLLASTVVLFVTLTTDTLNAQEPSPTYDPQQVPVPQRLPVAGLAAESYRQNCAPCHGPSGDGDGPAGATADPTVFSDASVVWESSPAEHFFVTKFGRIENLMPPWRNSLSDEQIWQVVYYAWNLHTNETEMAQGAELYAHSCLACHGESGRGEGIEAVAGTPDFSAQHRMIHLSQADLAERWREAHPERGSDWSIGQQRAVLEYIRSFTYQPVWEPFEVGGPGVITGQLFQGTQNGPAPQQMGVTLNIYRQADLLTTRSALIDADGSFEFGDLPVDEGFYYLAETEHRGIRYTSPILAFSGPDFTEDRTGPERIDTSLPVFEPTSDPTDIHVSRANWIIEHDPGRLLVGQLFTFDNRGDRTFIGIDDERFDAPVTLVIPLPNNAREVEIQDGLIGESYRLRQQILYDTRPVLPGDGSRQIFVRYRLSYADETARISFPVPYETELLNVLVADLPGLEAGLSFEGELQEPSGQETIQGVIFRRWSAPVSGGSTVQLSLRGLIGAGGRDPRQDREPQLNREMQVAAPPLDVRIPLVFGSVVTFVLLVSVGFFLRREKARSPLTPEQTAARRGELIDRIARLDDLHALGELDESSWQRKRASLKNELIEIALAEQGSKVDG</sequence>
<accession>A0A6B0Z1E1</accession>
<keyword evidence="2 4" id="KW-0479">Metal-binding</keyword>
<dbReference type="PANTHER" id="PTHR35008:SF8">
    <property type="entry name" value="ALCOHOL DEHYDROGENASE CYTOCHROME C SUBUNIT"/>
    <property type="match status" value="1"/>
</dbReference>
<dbReference type="InterPro" id="IPR051459">
    <property type="entry name" value="Cytochrome_c-type_DH"/>
</dbReference>
<dbReference type="PANTHER" id="PTHR35008">
    <property type="entry name" value="BLL4482 PROTEIN-RELATED"/>
    <property type="match status" value="1"/>
</dbReference>
<dbReference type="EMBL" id="VXRG01000185">
    <property type="protein sequence ID" value="MXY96079.1"/>
    <property type="molecule type" value="Genomic_DNA"/>
</dbReference>
<feature type="transmembrane region" description="Helical" evidence="5">
    <location>
        <begin position="541"/>
        <end position="561"/>
    </location>
</feature>
<evidence type="ECO:0000256" key="3">
    <source>
        <dbReference type="ARBA" id="ARBA00023004"/>
    </source>
</evidence>
<keyword evidence="5" id="KW-0812">Transmembrane</keyword>
<gene>
    <name evidence="8" type="ORF">F4Y42_21775</name>
</gene>
<dbReference type="GO" id="GO:0046872">
    <property type="term" value="F:metal ion binding"/>
    <property type="evidence" value="ECO:0007669"/>
    <property type="project" value="UniProtKB-KW"/>
</dbReference>
<reference evidence="8" key="1">
    <citation type="submission" date="2019-09" db="EMBL/GenBank/DDBJ databases">
        <title>Characterisation of the sponge microbiome using genome-centric metagenomics.</title>
        <authorList>
            <person name="Engelberts J.P."/>
            <person name="Robbins S.J."/>
            <person name="De Goeij J.M."/>
            <person name="Aranda M."/>
            <person name="Bell S.C."/>
            <person name="Webster N.S."/>
        </authorList>
    </citation>
    <scope>NUCLEOTIDE SEQUENCE</scope>
    <source>
        <strain evidence="8">SB0664_bin_27</strain>
    </source>
</reference>
<dbReference type="GO" id="GO:0009055">
    <property type="term" value="F:electron transfer activity"/>
    <property type="evidence" value="ECO:0007669"/>
    <property type="project" value="InterPro"/>
</dbReference>
<feature type="signal peptide" evidence="6">
    <location>
        <begin position="1"/>
        <end position="30"/>
    </location>
</feature>
<evidence type="ECO:0000256" key="6">
    <source>
        <dbReference type="SAM" id="SignalP"/>
    </source>
</evidence>
<keyword evidence="1 4" id="KW-0349">Heme</keyword>
<keyword evidence="6" id="KW-0732">Signal</keyword>
<keyword evidence="3 4" id="KW-0408">Iron</keyword>
<evidence type="ECO:0000256" key="2">
    <source>
        <dbReference type="ARBA" id="ARBA00022723"/>
    </source>
</evidence>
<feature type="domain" description="Cytochrome c" evidence="7">
    <location>
        <begin position="139"/>
        <end position="219"/>
    </location>
</feature>
<evidence type="ECO:0000259" key="7">
    <source>
        <dbReference type="PROSITE" id="PS51007"/>
    </source>
</evidence>
<evidence type="ECO:0000256" key="4">
    <source>
        <dbReference type="PROSITE-ProRule" id="PRU00433"/>
    </source>
</evidence>
<feature type="chain" id="PRO_5025347913" evidence="6">
    <location>
        <begin position="31"/>
        <end position="628"/>
    </location>
</feature>
<dbReference type="SUPFAM" id="SSF46626">
    <property type="entry name" value="Cytochrome c"/>
    <property type="match status" value="2"/>
</dbReference>
<dbReference type="PROSITE" id="PS51007">
    <property type="entry name" value="CYTC"/>
    <property type="match status" value="2"/>
</dbReference>
<dbReference type="InterPro" id="IPR009056">
    <property type="entry name" value="Cyt_c-like_dom"/>
</dbReference>
<feature type="domain" description="Cytochrome c" evidence="7">
    <location>
        <begin position="49"/>
        <end position="135"/>
    </location>
</feature>
<protein>
    <submittedName>
        <fullName evidence="8">C-type cytochrome</fullName>
    </submittedName>
</protein>